<keyword evidence="2" id="KW-1185">Reference proteome</keyword>
<dbReference type="Proteomes" id="UP000450000">
    <property type="component" value="Unassembled WGS sequence"/>
</dbReference>
<organism evidence="1 2">
    <name type="scientific">Streptomyces kaniharaensis</name>
    <dbReference type="NCBI Taxonomy" id="212423"/>
    <lineage>
        <taxon>Bacteria</taxon>
        <taxon>Bacillati</taxon>
        <taxon>Actinomycetota</taxon>
        <taxon>Actinomycetes</taxon>
        <taxon>Kitasatosporales</taxon>
        <taxon>Streptomycetaceae</taxon>
        <taxon>Streptomyces</taxon>
    </lineage>
</organism>
<sequence>MASLLAPGSDPAAPLPAYTVARLPRTTRIVTGSRRIGALVTLRSPAAVLLRDTALTIGGLLPDRFLLGRSAPTYNWQAPALGGQASVPFECQGGA</sequence>
<dbReference type="RefSeq" id="WP_153463420.1">
    <property type="nucleotide sequence ID" value="NZ_WBOF01000001.1"/>
</dbReference>
<evidence type="ECO:0000313" key="1">
    <source>
        <dbReference type="EMBL" id="MQS14577.1"/>
    </source>
</evidence>
<evidence type="ECO:0000313" key="2">
    <source>
        <dbReference type="Proteomes" id="UP000450000"/>
    </source>
</evidence>
<protein>
    <submittedName>
        <fullName evidence="1">Uncharacterized protein</fullName>
    </submittedName>
</protein>
<comment type="caution">
    <text evidence="1">The sequence shown here is derived from an EMBL/GenBank/DDBJ whole genome shotgun (WGS) entry which is preliminary data.</text>
</comment>
<gene>
    <name evidence="1" type="ORF">F7Q99_20480</name>
</gene>
<reference evidence="1 2" key="1">
    <citation type="submission" date="2019-09" db="EMBL/GenBank/DDBJ databases">
        <title>Genome Sequences of Streptomyces kaniharaensis ATCC 21070.</title>
        <authorList>
            <person name="Zhu W."/>
            <person name="De Crecy-Lagard V."/>
            <person name="Richards N.G."/>
        </authorList>
    </citation>
    <scope>NUCLEOTIDE SEQUENCE [LARGE SCALE GENOMIC DNA]</scope>
    <source>
        <strain evidence="1 2">SF-557</strain>
    </source>
</reference>
<name>A0A6N7KW83_9ACTN</name>
<dbReference type="AlphaFoldDB" id="A0A6N7KW83"/>
<dbReference type="EMBL" id="WBOF01000001">
    <property type="protein sequence ID" value="MQS14577.1"/>
    <property type="molecule type" value="Genomic_DNA"/>
</dbReference>
<proteinExistence type="predicted"/>
<accession>A0A6N7KW83</accession>